<keyword evidence="1" id="KW-0472">Membrane</keyword>
<accession>A0A1H3M377</accession>
<keyword evidence="1" id="KW-1133">Transmembrane helix</keyword>
<keyword evidence="1" id="KW-0812">Transmembrane</keyword>
<keyword evidence="3" id="KW-1185">Reference proteome</keyword>
<dbReference type="STRING" id="321339.SAMN05444340_11585"/>
<feature type="transmembrane region" description="Helical" evidence="1">
    <location>
        <begin position="28"/>
        <end position="49"/>
    </location>
</feature>
<name>A0A1H3M377_9RHOB</name>
<dbReference type="Proteomes" id="UP000199286">
    <property type="component" value="Unassembled WGS sequence"/>
</dbReference>
<dbReference type="EMBL" id="FNPF01000015">
    <property type="protein sequence ID" value="SDY71036.1"/>
    <property type="molecule type" value="Genomic_DNA"/>
</dbReference>
<evidence type="ECO:0000313" key="2">
    <source>
        <dbReference type="EMBL" id="SDY71036.1"/>
    </source>
</evidence>
<sequence>MATNDNPNLHTDETPAQAQSTLSLVREALTSTALLLGAFFAASAVIFFSGMKMTGLADRLADRTGLGEAIIGGVLLGPPLLLAESSCR</sequence>
<evidence type="ECO:0000256" key="1">
    <source>
        <dbReference type="SAM" id="Phobius"/>
    </source>
</evidence>
<proteinExistence type="predicted"/>
<protein>
    <submittedName>
        <fullName evidence="2">Uncharacterized protein</fullName>
    </submittedName>
</protein>
<gene>
    <name evidence="2" type="ORF">SAMN05444340_11585</name>
</gene>
<dbReference type="AlphaFoldDB" id="A0A1H3M377"/>
<organism evidence="2 3">
    <name type="scientific">Citreimonas salinaria</name>
    <dbReference type="NCBI Taxonomy" id="321339"/>
    <lineage>
        <taxon>Bacteria</taxon>
        <taxon>Pseudomonadati</taxon>
        <taxon>Pseudomonadota</taxon>
        <taxon>Alphaproteobacteria</taxon>
        <taxon>Rhodobacterales</taxon>
        <taxon>Roseobacteraceae</taxon>
        <taxon>Citreimonas</taxon>
    </lineage>
</organism>
<dbReference type="RefSeq" id="WP_342708079.1">
    <property type="nucleotide sequence ID" value="NZ_FNPF01000015.1"/>
</dbReference>
<evidence type="ECO:0000313" key="3">
    <source>
        <dbReference type="Proteomes" id="UP000199286"/>
    </source>
</evidence>
<reference evidence="2 3" key="1">
    <citation type="submission" date="2016-10" db="EMBL/GenBank/DDBJ databases">
        <authorList>
            <person name="de Groot N.N."/>
        </authorList>
    </citation>
    <scope>NUCLEOTIDE SEQUENCE [LARGE SCALE GENOMIC DNA]</scope>
    <source>
        <strain evidence="2 3">DSM 26880</strain>
    </source>
</reference>